<evidence type="ECO:0000313" key="5">
    <source>
        <dbReference type="EMBL" id="KAL3317332.1"/>
    </source>
</evidence>
<keyword evidence="2" id="KW-0539">Nucleus</keyword>
<comment type="similarity">
    <text evidence="3">Belongs to the RNA polymerase II subunit 5-mediating protein family.</text>
</comment>
<organism evidence="5 6">
    <name type="scientific">Cichlidogyrus casuarinus</name>
    <dbReference type="NCBI Taxonomy" id="1844966"/>
    <lineage>
        <taxon>Eukaryota</taxon>
        <taxon>Metazoa</taxon>
        <taxon>Spiralia</taxon>
        <taxon>Lophotrochozoa</taxon>
        <taxon>Platyhelminthes</taxon>
        <taxon>Monogenea</taxon>
        <taxon>Monopisthocotylea</taxon>
        <taxon>Dactylogyridea</taxon>
        <taxon>Ancyrocephalidae</taxon>
        <taxon>Cichlidogyrus</taxon>
    </lineage>
</organism>
<name>A0ABD2QDM5_9PLAT</name>
<proteinExistence type="inferred from homology"/>
<evidence type="ECO:0000256" key="3">
    <source>
        <dbReference type="ARBA" id="ARBA00038295"/>
    </source>
</evidence>
<dbReference type="InterPro" id="IPR009053">
    <property type="entry name" value="Prefoldin"/>
</dbReference>
<dbReference type="AlphaFoldDB" id="A0ABD2QDM5"/>
<dbReference type="EMBL" id="JBJKFK010000399">
    <property type="protein sequence ID" value="KAL3317332.1"/>
    <property type="molecule type" value="Genomic_DNA"/>
</dbReference>
<reference evidence="5 6" key="1">
    <citation type="submission" date="2024-11" db="EMBL/GenBank/DDBJ databases">
        <title>Adaptive evolution of stress response genes in parasites aligns with host niche diversity.</title>
        <authorList>
            <person name="Hahn C."/>
            <person name="Resl P."/>
        </authorList>
    </citation>
    <scope>NUCLEOTIDE SEQUENCE [LARGE SCALE GENOMIC DNA]</scope>
    <source>
        <strain evidence="5">EGGRZ-B1_66</strain>
        <tissue evidence="5">Body</tissue>
    </source>
</reference>
<protein>
    <submittedName>
        <fullName evidence="5">Uri1, prefoldin-like chaperone</fullName>
    </submittedName>
</protein>
<dbReference type="InterPro" id="IPR052255">
    <property type="entry name" value="RNA_pol_II_subunit5-mediator"/>
</dbReference>
<dbReference type="GO" id="GO:0005634">
    <property type="term" value="C:nucleus"/>
    <property type="evidence" value="ECO:0007669"/>
    <property type="project" value="UniProtKB-SubCell"/>
</dbReference>
<dbReference type="PANTHER" id="PTHR15111">
    <property type="entry name" value="RNA POLYMERASE II SUBUNIT 5-MEDIATING PROTEIN NNX3"/>
    <property type="match status" value="1"/>
</dbReference>
<sequence length="331" mass="38427">MSFCSAIHLPYTRDSSRQEDNEFTGDLNSGLSRLLREQKSALESTVSKITTVENYIEDYERVLFKLSEQIKHFSQRKLIPFGPKCYVWGKIVHTNEVRVHLGADYYADVSVFQANKLLHRRIKNLNSTLDELKQQRKLLLDRESYVTTQLSGKTPFADSSEEKEADIVEEFDPIREAEWREKHKLSLKREKEITVSTGPDIDINALRSPDELSLKSGSEEEEEPDYFRIYFKHDAAKGSSFKYPLSSQTMTPSQAINYFNKHKHLTFNTVQPTPADQQPYELPKPIEKNQIQKPFEASIVERNYSAKIIENKQISTARVSRFKADRLKRDL</sequence>
<dbReference type="SUPFAM" id="SSF46579">
    <property type="entry name" value="Prefoldin"/>
    <property type="match status" value="1"/>
</dbReference>
<evidence type="ECO:0000313" key="6">
    <source>
        <dbReference type="Proteomes" id="UP001626550"/>
    </source>
</evidence>
<dbReference type="PANTHER" id="PTHR15111:SF0">
    <property type="entry name" value="UNCONVENTIONAL PREFOLDIN RPB5 INTERACTOR 1"/>
    <property type="match status" value="1"/>
</dbReference>
<comment type="caution">
    <text evidence="5">The sequence shown here is derived from an EMBL/GenBank/DDBJ whole genome shotgun (WGS) entry which is preliminary data.</text>
</comment>
<keyword evidence="4" id="KW-0175">Coiled coil</keyword>
<comment type="subcellular location">
    <subcellularLocation>
        <location evidence="1">Nucleus</location>
    </subcellularLocation>
</comment>
<evidence type="ECO:0000256" key="4">
    <source>
        <dbReference type="SAM" id="Coils"/>
    </source>
</evidence>
<dbReference type="Pfam" id="PF02996">
    <property type="entry name" value="Prefoldin"/>
    <property type="match status" value="1"/>
</dbReference>
<dbReference type="Gene3D" id="1.10.287.370">
    <property type="match status" value="1"/>
</dbReference>
<gene>
    <name evidence="5" type="primary">URI1</name>
    <name evidence="5" type="ORF">Ciccas_004010</name>
</gene>
<dbReference type="CDD" id="cd23159">
    <property type="entry name" value="Prefoldin_URI1"/>
    <property type="match status" value="1"/>
</dbReference>
<accession>A0ABD2QDM5</accession>
<keyword evidence="6" id="KW-1185">Reference proteome</keyword>
<feature type="coiled-coil region" evidence="4">
    <location>
        <begin position="115"/>
        <end position="142"/>
    </location>
</feature>
<evidence type="ECO:0000256" key="2">
    <source>
        <dbReference type="ARBA" id="ARBA00023242"/>
    </source>
</evidence>
<dbReference type="InterPro" id="IPR004127">
    <property type="entry name" value="Prefoldin_subunit_alpha"/>
</dbReference>
<dbReference type="Proteomes" id="UP001626550">
    <property type="component" value="Unassembled WGS sequence"/>
</dbReference>
<evidence type="ECO:0000256" key="1">
    <source>
        <dbReference type="ARBA" id="ARBA00004123"/>
    </source>
</evidence>